<dbReference type="InterPro" id="IPR001853">
    <property type="entry name" value="DSBA-like_thioredoxin_dom"/>
</dbReference>
<proteinExistence type="predicted"/>
<dbReference type="Pfam" id="PF01323">
    <property type="entry name" value="DSBA"/>
    <property type="match status" value="1"/>
</dbReference>
<evidence type="ECO:0000313" key="3">
    <source>
        <dbReference type="Proteomes" id="UP001153365"/>
    </source>
</evidence>
<dbReference type="InterPro" id="IPR051924">
    <property type="entry name" value="GST_Kappa/NadH"/>
</dbReference>
<gene>
    <name evidence="2" type="ORF">PPACK8108_LOCUS20901</name>
</gene>
<dbReference type="SUPFAM" id="SSF52833">
    <property type="entry name" value="Thioredoxin-like"/>
    <property type="match status" value="1"/>
</dbReference>
<sequence length="279" mass="32055">MKQVVDDQKKDNKKGIDDEITIRLSYDITSPWSYLALAVLKRYKSIWNFDLVLNPIWLGGVVSLAKSVPPFKIPNKCKLMAEELPLMAMFFGVEYHPIKTFPVNTLKVMRLLRVIRIYKPEKLDACTDRLFKATFVDKISPGDFDIIVKALSSNQASSSFSNVRPSKSEKAVIFNESELKNLMAKAESDENKVGLKEDTEKLVNQEFCFGFPWIQVFVRNRNSNSGDKDNEEQVRKLSIFGSDRFEFLANWLGKKWYGPNPQIEPLFSETSNKIHESKL</sequence>
<dbReference type="GO" id="GO:0004602">
    <property type="term" value="F:glutathione peroxidase activity"/>
    <property type="evidence" value="ECO:0007669"/>
    <property type="project" value="TreeGrafter"/>
</dbReference>
<dbReference type="AlphaFoldDB" id="A0AAV0BI79"/>
<name>A0AAV0BI79_PHAPC</name>
<dbReference type="GO" id="GO:0006749">
    <property type="term" value="P:glutathione metabolic process"/>
    <property type="evidence" value="ECO:0007669"/>
    <property type="project" value="TreeGrafter"/>
</dbReference>
<organism evidence="2 3">
    <name type="scientific">Phakopsora pachyrhizi</name>
    <name type="common">Asian soybean rust disease fungus</name>
    <dbReference type="NCBI Taxonomy" id="170000"/>
    <lineage>
        <taxon>Eukaryota</taxon>
        <taxon>Fungi</taxon>
        <taxon>Dikarya</taxon>
        <taxon>Basidiomycota</taxon>
        <taxon>Pucciniomycotina</taxon>
        <taxon>Pucciniomycetes</taxon>
        <taxon>Pucciniales</taxon>
        <taxon>Phakopsoraceae</taxon>
        <taxon>Phakopsora</taxon>
    </lineage>
</organism>
<evidence type="ECO:0000259" key="1">
    <source>
        <dbReference type="Pfam" id="PF01323"/>
    </source>
</evidence>
<comment type="caution">
    <text evidence="2">The sequence shown here is derived from an EMBL/GenBank/DDBJ whole genome shotgun (WGS) entry which is preliminary data.</text>
</comment>
<protein>
    <submittedName>
        <fullName evidence="2">Thioredoxin-like protein</fullName>
    </submittedName>
</protein>
<reference evidence="2" key="1">
    <citation type="submission" date="2022-06" db="EMBL/GenBank/DDBJ databases">
        <authorList>
            <consortium name="SYNGENTA / RWTH Aachen University"/>
        </authorList>
    </citation>
    <scope>NUCLEOTIDE SEQUENCE</scope>
</reference>
<dbReference type="GO" id="GO:0005739">
    <property type="term" value="C:mitochondrion"/>
    <property type="evidence" value="ECO:0007669"/>
    <property type="project" value="TreeGrafter"/>
</dbReference>
<feature type="domain" description="DSBA-like thioredoxin" evidence="1">
    <location>
        <begin position="21"/>
        <end position="154"/>
    </location>
</feature>
<dbReference type="GO" id="GO:0004364">
    <property type="term" value="F:glutathione transferase activity"/>
    <property type="evidence" value="ECO:0007669"/>
    <property type="project" value="TreeGrafter"/>
</dbReference>
<dbReference type="PANTHER" id="PTHR42943:SF2">
    <property type="entry name" value="GLUTATHIONE S-TRANSFERASE KAPPA 1"/>
    <property type="match status" value="1"/>
</dbReference>
<accession>A0AAV0BI79</accession>
<keyword evidence="3" id="KW-1185">Reference proteome</keyword>
<dbReference type="EMBL" id="CALTRL010005780">
    <property type="protein sequence ID" value="CAH7686275.1"/>
    <property type="molecule type" value="Genomic_DNA"/>
</dbReference>
<evidence type="ECO:0000313" key="2">
    <source>
        <dbReference type="EMBL" id="CAH7686275.1"/>
    </source>
</evidence>
<dbReference type="InterPro" id="IPR036249">
    <property type="entry name" value="Thioredoxin-like_sf"/>
</dbReference>
<dbReference type="Proteomes" id="UP001153365">
    <property type="component" value="Unassembled WGS sequence"/>
</dbReference>
<dbReference type="GO" id="GO:0005777">
    <property type="term" value="C:peroxisome"/>
    <property type="evidence" value="ECO:0007669"/>
    <property type="project" value="TreeGrafter"/>
</dbReference>
<dbReference type="Gene3D" id="3.40.30.10">
    <property type="entry name" value="Glutaredoxin"/>
    <property type="match status" value="1"/>
</dbReference>
<dbReference type="PANTHER" id="PTHR42943">
    <property type="entry name" value="GLUTATHIONE S-TRANSFERASE KAPPA"/>
    <property type="match status" value="1"/>
</dbReference>